<dbReference type="Proteomes" id="UP000484875">
    <property type="component" value="Unassembled WGS sequence"/>
</dbReference>
<reference evidence="1 2" key="1">
    <citation type="submission" date="2019-12" db="EMBL/GenBank/DDBJ databases">
        <title>Novel species isolated from a subtropical stream in China.</title>
        <authorList>
            <person name="Lu H."/>
        </authorList>
    </citation>
    <scope>NUCLEOTIDE SEQUENCE [LARGE SCALE GENOMIC DNA]</scope>
    <source>
        <strain evidence="1 2">FT107W</strain>
    </source>
</reference>
<dbReference type="AlphaFoldDB" id="A0A845HG13"/>
<organism evidence="1 2">
    <name type="scientific">Duganella vulcania</name>
    <dbReference type="NCBI Taxonomy" id="2692166"/>
    <lineage>
        <taxon>Bacteria</taxon>
        <taxon>Pseudomonadati</taxon>
        <taxon>Pseudomonadota</taxon>
        <taxon>Betaproteobacteria</taxon>
        <taxon>Burkholderiales</taxon>
        <taxon>Oxalobacteraceae</taxon>
        <taxon>Telluria group</taxon>
        <taxon>Duganella</taxon>
    </lineage>
</organism>
<keyword evidence="2" id="KW-1185">Reference proteome</keyword>
<comment type="caution">
    <text evidence="1">The sequence shown here is derived from an EMBL/GenBank/DDBJ whole genome shotgun (WGS) entry which is preliminary data.</text>
</comment>
<sequence length="109" mass="12623">MDLLAAHGNDINSFTRYSERREFGGHVIELVTDSVAVLEALDAMRLRPPAPWLAFPDLDAGGTGSLQGSLDYWWNWLWMPYWTNATQDEREQWLALASDDWREFIELHV</sequence>
<dbReference type="EMBL" id="WWCV01000027">
    <property type="protein sequence ID" value="MYN18262.1"/>
    <property type="molecule type" value="Genomic_DNA"/>
</dbReference>
<accession>A0A845HG13</accession>
<evidence type="ECO:0000313" key="2">
    <source>
        <dbReference type="Proteomes" id="UP000484875"/>
    </source>
</evidence>
<dbReference type="RefSeq" id="WP_161090823.1">
    <property type="nucleotide sequence ID" value="NZ_WWCV01000027.1"/>
</dbReference>
<evidence type="ECO:0000313" key="1">
    <source>
        <dbReference type="EMBL" id="MYN18262.1"/>
    </source>
</evidence>
<name>A0A845HG13_9BURK</name>
<proteinExistence type="predicted"/>
<gene>
    <name evidence="1" type="ORF">GTP81_16040</name>
</gene>
<protein>
    <submittedName>
        <fullName evidence="1">Uncharacterized protein</fullName>
    </submittedName>
</protein>